<feature type="region of interest" description="Disordered" evidence="2">
    <location>
        <begin position="280"/>
        <end position="490"/>
    </location>
</feature>
<proteinExistence type="inferred from homology"/>
<feature type="compositionally biased region" description="Basic and acidic residues" evidence="2">
    <location>
        <begin position="280"/>
        <end position="294"/>
    </location>
</feature>
<comment type="caution">
    <text evidence="4">The sequence shown here is derived from an EMBL/GenBank/DDBJ whole genome shotgun (WGS) entry which is preliminary data.</text>
</comment>
<feature type="compositionally biased region" description="Low complexity" evidence="2">
    <location>
        <begin position="396"/>
        <end position="410"/>
    </location>
</feature>
<evidence type="ECO:0000259" key="3">
    <source>
        <dbReference type="SMART" id="SM00993"/>
    </source>
</evidence>
<dbReference type="Proteomes" id="UP000033140">
    <property type="component" value="Unassembled WGS sequence"/>
</dbReference>
<evidence type="ECO:0000313" key="5">
    <source>
        <dbReference type="Proteomes" id="UP000033140"/>
    </source>
</evidence>
<dbReference type="PANTHER" id="PTHR13275:SF4">
    <property type="entry name" value="VACUOLAR PROTEIN SORTING-ASSOCIATED PROTEIN 72 HOMOLOG"/>
    <property type="match status" value="1"/>
</dbReference>
<dbReference type="GO" id="GO:0005634">
    <property type="term" value="C:nucleus"/>
    <property type="evidence" value="ECO:0007669"/>
    <property type="project" value="TreeGrafter"/>
</dbReference>
<feature type="domain" description="Vps72/YL1 C-terminal" evidence="3">
    <location>
        <begin position="615"/>
        <end position="644"/>
    </location>
</feature>
<dbReference type="STRING" id="698492.A0A0E9NFZ9"/>
<feature type="compositionally biased region" description="Low complexity" evidence="2">
    <location>
        <begin position="351"/>
        <end position="388"/>
    </location>
</feature>
<feature type="region of interest" description="Disordered" evidence="2">
    <location>
        <begin position="539"/>
        <end position="579"/>
    </location>
</feature>
<feature type="compositionally biased region" description="Basic and acidic residues" evidence="2">
    <location>
        <begin position="301"/>
        <end position="313"/>
    </location>
</feature>
<feature type="compositionally biased region" description="Pro residues" evidence="2">
    <location>
        <begin position="452"/>
        <end position="478"/>
    </location>
</feature>
<evidence type="ECO:0000256" key="2">
    <source>
        <dbReference type="SAM" id="MobiDB-lite"/>
    </source>
</evidence>
<dbReference type="OMA" id="PVISYWS"/>
<dbReference type="EMBL" id="BACD03000017">
    <property type="protein sequence ID" value="GAO48738.1"/>
    <property type="molecule type" value="Genomic_DNA"/>
</dbReference>
<dbReference type="AlphaFoldDB" id="A0A0E9NFZ9"/>
<dbReference type="Pfam" id="PF05764">
    <property type="entry name" value="YL1"/>
    <property type="match status" value="1"/>
</dbReference>
<accession>A0A0E9NFZ9</accession>
<dbReference type="Pfam" id="PF08265">
    <property type="entry name" value="YL1_C"/>
    <property type="match status" value="1"/>
</dbReference>
<feature type="region of interest" description="Disordered" evidence="2">
    <location>
        <begin position="1"/>
        <end position="27"/>
    </location>
</feature>
<feature type="compositionally biased region" description="Low complexity" evidence="2">
    <location>
        <begin position="539"/>
        <end position="555"/>
    </location>
</feature>
<gene>
    <name evidence="4" type="ORF">G7K_2908-t1</name>
</gene>
<reference evidence="4 5" key="2">
    <citation type="journal article" date="2014" name="J. Gen. Appl. Microbiol.">
        <title>The early diverging ascomycetous budding yeast Saitoella complicata has three histone deacetylases belonging to the Clr6, Hos2, and Rpd3 lineages.</title>
        <authorList>
            <person name="Nishida H."/>
            <person name="Matsumoto T."/>
            <person name="Kondo S."/>
            <person name="Hamamoto M."/>
            <person name="Yoshikawa H."/>
        </authorList>
    </citation>
    <scope>NUCLEOTIDE SEQUENCE [LARGE SCALE GENOMIC DNA]</scope>
    <source>
        <strain evidence="4 5">NRRL Y-17804</strain>
    </source>
</reference>
<protein>
    <recommendedName>
        <fullName evidence="3">Vps72/YL1 C-terminal domain-containing protein</fullName>
    </recommendedName>
</protein>
<evidence type="ECO:0000256" key="1">
    <source>
        <dbReference type="ARBA" id="ARBA00006832"/>
    </source>
</evidence>
<sequence length="676" mass="72491">MSDSSRSSSPEIDLPESLVAGRERRSNAGNRLRTLLDAEDVSHLPSLVTPDGEVLDESLLFGEDANDVEFASDMDVQEDVVESDFDDDDEEEVEDEEAVEKALIEEEKQQRRAGKRKATEAFIKPKKKAEPVKRRPGRPTKAEQAAAASETTTKITTTTTRRPTLLTSGSRRSARTTTAAVSTAVSAKLLALQARRARLPIQSRRSPTPELTQSERLAEAAITEEKNRASLGEWLRIEEERRRKREEMGRGQKRVLGAFVRVWRGGVRVDGFGRLVKAVTSEKKKEEEKEKENEELLGDAKAQKSKDTEKVTDPDATEDAAPPDSEMLDAPLVAEKITEEAAPSQSKETATEVAVPAASVAPADPTAVQMSPPTVTATPAAPSNATTTPAPPAPATPTAQAPQQPGVQATIPPPPTPTLVPQVPTVPTLQSQMPPPATPAPATPAVATPTPGGTPAPQVQPPTTTPTPAPAAPHPAHPPQAMWAPPGTPGAPPMQYSGWPPIPPCPPGVDPRQHHAYYVHYYSYAYPYHYPYHYPPPQQAAAAPGQVQGPPKVAVTPPPPAIDEEAERAKKKREERHDSTRTLIQLLDFPDSNPDAASILLSKSSTSPPPYPTKKMCPITGLDARYVDPSTGVPYRDVAAYRVLQAVKEGRGGWCKGIGAFTGGGRVAGGVPEGFE</sequence>
<feature type="compositionally biased region" description="Pro residues" evidence="2">
    <location>
        <begin position="433"/>
        <end position="442"/>
    </location>
</feature>
<feature type="compositionally biased region" description="Low complexity" evidence="2">
    <location>
        <begin position="142"/>
        <end position="158"/>
    </location>
</feature>
<feature type="region of interest" description="Disordered" evidence="2">
    <location>
        <begin position="106"/>
        <end position="158"/>
    </location>
</feature>
<feature type="compositionally biased region" description="Low complexity" evidence="2">
    <location>
        <begin position="419"/>
        <end position="432"/>
    </location>
</feature>
<organism evidence="4 5">
    <name type="scientific">Saitoella complicata (strain BCRC 22490 / CBS 7301 / JCM 7358 / NBRC 10748 / NRRL Y-17804)</name>
    <dbReference type="NCBI Taxonomy" id="698492"/>
    <lineage>
        <taxon>Eukaryota</taxon>
        <taxon>Fungi</taxon>
        <taxon>Dikarya</taxon>
        <taxon>Ascomycota</taxon>
        <taxon>Taphrinomycotina</taxon>
        <taxon>Taphrinomycotina incertae sedis</taxon>
        <taxon>Saitoella</taxon>
    </lineage>
</organism>
<dbReference type="PANTHER" id="PTHR13275">
    <property type="entry name" value="YL-1 PROTEIN TRANSCRIPTION FACTOR-LIKE 1"/>
    <property type="match status" value="1"/>
</dbReference>
<reference evidence="4 5" key="3">
    <citation type="journal article" date="2015" name="Genome Announc.">
        <title>Draft Genome Sequence of the Archiascomycetous Yeast Saitoella complicata.</title>
        <authorList>
            <person name="Yamauchi K."/>
            <person name="Kondo S."/>
            <person name="Hamamoto M."/>
            <person name="Takahashi Y."/>
            <person name="Ogura Y."/>
            <person name="Hayashi T."/>
            <person name="Nishida H."/>
        </authorList>
    </citation>
    <scope>NUCLEOTIDE SEQUENCE [LARGE SCALE GENOMIC DNA]</scope>
    <source>
        <strain evidence="4 5">NRRL Y-17804</strain>
    </source>
</reference>
<name>A0A0E9NFZ9_SAICN</name>
<dbReference type="InterPro" id="IPR013272">
    <property type="entry name" value="Vps72/YL1_C"/>
</dbReference>
<comment type="similarity">
    <text evidence="1">Belongs to the VPS72/YL1 family.</text>
</comment>
<keyword evidence="5" id="KW-1185">Reference proteome</keyword>
<dbReference type="SMART" id="SM00993">
    <property type="entry name" value="YL1_C"/>
    <property type="match status" value="1"/>
</dbReference>
<dbReference type="InterPro" id="IPR046757">
    <property type="entry name" value="YL1_N"/>
</dbReference>
<reference evidence="4 5" key="1">
    <citation type="journal article" date="2011" name="J. Gen. Appl. Microbiol.">
        <title>Draft genome sequencing of the enigmatic yeast Saitoella complicata.</title>
        <authorList>
            <person name="Nishida H."/>
            <person name="Hamamoto M."/>
            <person name="Sugiyama J."/>
        </authorList>
    </citation>
    <scope>NUCLEOTIDE SEQUENCE [LARGE SCALE GENOMIC DNA]</scope>
    <source>
        <strain evidence="4 5">NRRL Y-17804</strain>
    </source>
</reference>
<evidence type="ECO:0000313" key="4">
    <source>
        <dbReference type="EMBL" id="GAO48738.1"/>
    </source>
</evidence>